<organism evidence="3 4">
    <name type="scientific">Nonomuraea muscovyensis</name>
    <dbReference type="NCBI Taxonomy" id="1124761"/>
    <lineage>
        <taxon>Bacteria</taxon>
        <taxon>Bacillati</taxon>
        <taxon>Actinomycetota</taxon>
        <taxon>Actinomycetes</taxon>
        <taxon>Streptosporangiales</taxon>
        <taxon>Streptosporangiaceae</taxon>
        <taxon>Nonomuraea</taxon>
    </lineage>
</organism>
<dbReference type="Pfam" id="PF14219">
    <property type="entry name" value="DUF4328"/>
    <property type="match status" value="1"/>
</dbReference>
<keyword evidence="1" id="KW-0472">Membrane</keyword>
<evidence type="ECO:0000313" key="3">
    <source>
        <dbReference type="EMBL" id="MBB6349821.1"/>
    </source>
</evidence>
<feature type="transmembrane region" description="Helical" evidence="1">
    <location>
        <begin position="143"/>
        <end position="163"/>
    </location>
</feature>
<feature type="transmembrane region" description="Helical" evidence="1">
    <location>
        <begin position="12"/>
        <end position="32"/>
    </location>
</feature>
<evidence type="ECO:0000256" key="1">
    <source>
        <dbReference type="SAM" id="Phobius"/>
    </source>
</evidence>
<gene>
    <name evidence="3" type="ORF">FHU36_006366</name>
</gene>
<accession>A0A7X0F276</accession>
<dbReference type="RefSeq" id="WP_185087338.1">
    <property type="nucleotide sequence ID" value="NZ_JACHJB010000002.1"/>
</dbReference>
<feature type="domain" description="DUF4328" evidence="2">
    <location>
        <begin position="56"/>
        <end position="196"/>
    </location>
</feature>
<reference evidence="3 4" key="1">
    <citation type="submission" date="2020-08" db="EMBL/GenBank/DDBJ databases">
        <title>Sequencing the genomes of 1000 actinobacteria strains.</title>
        <authorList>
            <person name="Klenk H.-P."/>
        </authorList>
    </citation>
    <scope>NUCLEOTIDE SEQUENCE [LARGE SCALE GENOMIC DNA]</scope>
    <source>
        <strain evidence="3 4">DSM 45913</strain>
    </source>
</reference>
<feature type="transmembrane region" description="Helical" evidence="1">
    <location>
        <begin position="169"/>
        <end position="191"/>
    </location>
</feature>
<evidence type="ECO:0000313" key="4">
    <source>
        <dbReference type="Proteomes" id="UP000583800"/>
    </source>
</evidence>
<protein>
    <recommendedName>
        <fullName evidence="2">DUF4328 domain-containing protein</fullName>
    </recommendedName>
</protein>
<evidence type="ECO:0000259" key="2">
    <source>
        <dbReference type="Pfam" id="PF14219"/>
    </source>
</evidence>
<sequence length="227" mass="23728">MRYAQPPPTKAATAVYVTLTAQVLSLGALVLFEQTRADRLAEQLAAFGGRPSGADAEAVVGAVTLFAVLIMLLAGTTIAAAAAYTTWLVRARQANDRTASSRPVVLAWMVPGVNLLAPALLLDEVWRGTRPPLDRRGRWLALLAAWWVSWLVMVALITVRLPLDSSGGLTGAGVAELAAFVVSAALCAATVRTVTRAQCSHGAGLRVVPRTTELPPSPESAPIGQAG</sequence>
<feature type="transmembrane region" description="Helical" evidence="1">
    <location>
        <begin position="59"/>
        <end position="84"/>
    </location>
</feature>
<dbReference type="InterPro" id="IPR025565">
    <property type="entry name" value="DUF4328"/>
</dbReference>
<keyword evidence="1" id="KW-0812">Transmembrane</keyword>
<keyword evidence="1" id="KW-1133">Transmembrane helix</keyword>
<dbReference type="AlphaFoldDB" id="A0A7X0F276"/>
<dbReference type="EMBL" id="JACHJB010000002">
    <property type="protein sequence ID" value="MBB6349821.1"/>
    <property type="molecule type" value="Genomic_DNA"/>
</dbReference>
<keyword evidence="4" id="KW-1185">Reference proteome</keyword>
<name>A0A7X0F276_9ACTN</name>
<proteinExistence type="predicted"/>
<comment type="caution">
    <text evidence="3">The sequence shown here is derived from an EMBL/GenBank/DDBJ whole genome shotgun (WGS) entry which is preliminary data.</text>
</comment>
<dbReference type="Proteomes" id="UP000583800">
    <property type="component" value="Unassembled WGS sequence"/>
</dbReference>